<keyword evidence="4" id="KW-1185">Reference proteome</keyword>
<dbReference type="Proteomes" id="UP001595891">
    <property type="component" value="Unassembled WGS sequence"/>
</dbReference>
<accession>A0ABV9E8Q9</accession>
<protein>
    <submittedName>
        <fullName evidence="3">Type II toxin-antitoxin system RelE/ParE family toxin</fullName>
    </submittedName>
</protein>
<reference evidence="4" key="1">
    <citation type="journal article" date="2019" name="Int. J. Syst. Evol. Microbiol.">
        <title>The Global Catalogue of Microorganisms (GCM) 10K type strain sequencing project: providing services to taxonomists for standard genome sequencing and annotation.</title>
        <authorList>
            <consortium name="The Broad Institute Genomics Platform"/>
            <consortium name="The Broad Institute Genome Sequencing Center for Infectious Disease"/>
            <person name="Wu L."/>
            <person name="Ma J."/>
        </authorList>
    </citation>
    <scope>NUCLEOTIDE SEQUENCE [LARGE SCALE GENOMIC DNA]</scope>
    <source>
        <strain evidence="4">CCUG 49560</strain>
    </source>
</reference>
<sequence length="94" mass="10610">MSERESDRHTVLLAPPARRALASGLPEAVAAAAWELITGALARDPWRVGKPLSEPYEGLHVARRGTYRVVYRIDDDKYTVTVLTVKHRRDAYRP</sequence>
<evidence type="ECO:0000313" key="3">
    <source>
        <dbReference type="EMBL" id="MFC4585668.1"/>
    </source>
</evidence>
<dbReference type="EMBL" id="JBHSFN010000003">
    <property type="protein sequence ID" value="MFC4585668.1"/>
    <property type="molecule type" value="Genomic_DNA"/>
</dbReference>
<proteinExistence type="inferred from homology"/>
<dbReference type="PANTHER" id="PTHR35601:SF1">
    <property type="entry name" value="TOXIN RELE"/>
    <property type="match status" value="1"/>
</dbReference>
<evidence type="ECO:0000313" key="4">
    <source>
        <dbReference type="Proteomes" id="UP001595891"/>
    </source>
</evidence>
<comment type="similarity">
    <text evidence="1">Belongs to the RelE toxin family.</text>
</comment>
<dbReference type="InterPro" id="IPR007712">
    <property type="entry name" value="RelE/ParE_toxin"/>
</dbReference>
<dbReference type="Pfam" id="PF05016">
    <property type="entry name" value="ParE_toxin"/>
    <property type="match status" value="1"/>
</dbReference>
<dbReference type="InterPro" id="IPR035093">
    <property type="entry name" value="RelE/ParE_toxin_dom_sf"/>
</dbReference>
<organism evidence="3 4">
    <name type="scientific">Sphaerisporangium corydalis</name>
    <dbReference type="NCBI Taxonomy" id="1441875"/>
    <lineage>
        <taxon>Bacteria</taxon>
        <taxon>Bacillati</taxon>
        <taxon>Actinomycetota</taxon>
        <taxon>Actinomycetes</taxon>
        <taxon>Streptosporangiales</taxon>
        <taxon>Streptosporangiaceae</taxon>
        <taxon>Sphaerisporangium</taxon>
    </lineage>
</organism>
<dbReference type="RefSeq" id="WP_262847299.1">
    <property type="nucleotide sequence ID" value="NZ_JANZYP010000061.1"/>
</dbReference>
<name>A0ABV9E8Q9_9ACTN</name>
<gene>
    <name evidence="3" type="ORF">ACFO8L_06280</name>
</gene>
<evidence type="ECO:0000256" key="2">
    <source>
        <dbReference type="ARBA" id="ARBA00022649"/>
    </source>
</evidence>
<comment type="caution">
    <text evidence="3">The sequence shown here is derived from an EMBL/GenBank/DDBJ whole genome shotgun (WGS) entry which is preliminary data.</text>
</comment>
<dbReference type="SUPFAM" id="SSF143011">
    <property type="entry name" value="RelE-like"/>
    <property type="match status" value="1"/>
</dbReference>
<evidence type="ECO:0000256" key="1">
    <source>
        <dbReference type="ARBA" id="ARBA00006226"/>
    </source>
</evidence>
<dbReference type="Gene3D" id="3.30.2310.20">
    <property type="entry name" value="RelE-like"/>
    <property type="match status" value="1"/>
</dbReference>
<dbReference type="PANTHER" id="PTHR35601">
    <property type="entry name" value="TOXIN RELE"/>
    <property type="match status" value="1"/>
</dbReference>
<keyword evidence="2" id="KW-1277">Toxin-antitoxin system</keyword>